<dbReference type="Gene3D" id="3.60.15.10">
    <property type="entry name" value="Ribonuclease Z/Hydroxyacylglutathione hydrolase-like"/>
    <property type="match status" value="1"/>
</dbReference>
<dbReference type="GO" id="GO:0005737">
    <property type="term" value="C:cytoplasm"/>
    <property type="evidence" value="ECO:0007669"/>
    <property type="project" value="UniProtKB-SubCell"/>
</dbReference>
<dbReference type="GeneID" id="111251854"/>
<name>A0A7M7KBW8_VARDE</name>
<dbReference type="InParanoid" id="A0A7M7KBW8"/>
<dbReference type="PANTHER" id="PTHR11203:SF37">
    <property type="entry name" value="INTEGRATOR COMPLEX SUBUNIT 11"/>
    <property type="match status" value="1"/>
</dbReference>
<evidence type="ECO:0000256" key="2">
    <source>
        <dbReference type="ARBA" id="ARBA00004123"/>
    </source>
</evidence>
<keyword evidence="8" id="KW-0378">Hydrolase</keyword>
<evidence type="ECO:0000256" key="6">
    <source>
        <dbReference type="ARBA" id="ARBA00022490"/>
    </source>
</evidence>
<dbReference type="SMART" id="SM00849">
    <property type="entry name" value="Lactamase_B"/>
    <property type="match status" value="1"/>
</dbReference>
<keyword evidence="14" id="KW-1185">Reference proteome</keyword>
<evidence type="ECO:0000256" key="7">
    <source>
        <dbReference type="ARBA" id="ARBA00022723"/>
    </source>
</evidence>
<organism evidence="13 14">
    <name type="scientific">Varroa destructor</name>
    <name type="common">Honeybee mite</name>
    <dbReference type="NCBI Taxonomy" id="109461"/>
    <lineage>
        <taxon>Eukaryota</taxon>
        <taxon>Metazoa</taxon>
        <taxon>Ecdysozoa</taxon>
        <taxon>Arthropoda</taxon>
        <taxon>Chelicerata</taxon>
        <taxon>Arachnida</taxon>
        <taxon>Acari</taxon>
        <taxon>Parasitiformes</taxon>
        <taxon>Mesostigmata</taxon>
        <taxon>Gamasina</taxon>
        <taxon>Dermanyssoidea</taxon>
        <taxon>Varroidae</taxon>
        <taxon>Varroa</taxon>
    </lineage>
</organism>
<dbReference type="InterPro" id="IPR048662">
    <property type="entry name" value="IntS11_C"/>
</dbReference>
<dbReference type="GO" id="GO:0005634">
    <property type="term" value="C:nucleus"/>
    <property type="evidence" value="ECO:0007669"/>
    <property type="project" value="UniProtKB-SubCell"/>
</dbReference>
<dbReference type="RefSeq" id="XP_022664646.1">
    <property type="nucleotide sequence ID" value="XM_022808911.1"/>
</dbReference>
<evidence type="ECO:0000256" key="5">
    <source>
        <dbReference type="ARBA" id="ARBA00016810"/>
    </source>
</evidence>
<evidence type="ECO:0000256" key="1">
    <source>
        <dbReference type="ARBA" id="ARBA00001947"/>
    </source>
</evidence>
<dbReference type="Gene3D" id="3.40.50.10890">
    <property type="match status" value="1"/>
</dbReference>
<dbReference type="InterPro" id="IPR011108">
    <property type="entry name" value="RMMBL"/>
</dbReference>
<evidence type="ECO:0000259" key="11">
    <source>
        <dbReference type="SMART" id="SM00849"/>
    </source>
</evidence>
<dbReference type="FunFam" id="3.60.15.10:FF:000028">
    <property type="entry name" value="Integrator complex subunit 11 isoform X3"/>
    <property type="match status" value="1"/>
</dbReference>
<dbReference type="SMART" id="SM01027">
    <property type="entry name" value="Beta-Casp"/>
    <property type="match status" value="1"/>
</dbReference>
<evidence type="ECO:0000256" key="4">
    <source>
        <dbReference type="ARBA" id="ARBA00007093"/>
    </source>
</evidence>
<dbReference type="FunCoup" id="A0A7M7KBW8">
    <property type="interactions" value="1456"/>
</dbReference>
<evidence type="ECO:0000313" key="13">
    <source>
        <dbReference type="EnsemblMetazoa" id="XP_022664646"/>
    </source>
</evidence>
<dbReference type="InterPro" id="IPR022712">
    <property type="entry name" value="Beta_Casp"/>
</dbReference>
<dbReference type="Pfam" id="PF16661">
    <property type="entry name" value="Lactamase_B_6"/>
    <property type="match status" value="1"/>
</dbReference>
<dbReference type="CDD" id="cd16291">
    <property type="entry name" value="INTS11-like_MBL-fold"/>
    <property type="match status" value="1"/>
</dbReference>
<dbReference type="InterPro" id="IPR001279">
    <property type="entry name" value="Metallo-B-lactamas"/>
</dbReference>
<reference evidence="13" key="1">
    <citation type="submission" date="2021-01" db="UniProtKB">
        <authorList>
            <consortium name="EnsemblMetazoa"/>
        </authorList>
    </citation>
    <scope>IDENTIFICATION</scope>
</reference>
<dbReference type="Pfam" id="PF10996">
    <property type="entry name" value="Beta-Casp"/>
    <property type="match status" value="1"/>
</dbReference>
<dbReference type="InterPro" id="IPR050698">
    <property type="entry name" value="MBL"/>
</dbReference>
<protein>
    <recommendedName>
        <fullName evidence="5">Integrator complex subunit 11</fullName>
    </recommendedName>
</protein>
<evidence type="ECO:0000256" key="8">
    <source>
        <dbReference type="ARBA" id="ARBA00022801"/>
    </source>
</evidence>
<feature type="domain" description="Beta-Casp" evidence="12">
    <location>
        <begin position="245"/>
        <end position="363"/>
    </location>
</feature>
<dbReference type="InterPro" id="IPR041897">
    <property type="entry name" value="INTS11-like_MBL-fold"/>
</dbReference>
<dbReference type="EnsemblMetazoa" id="XM_022808911">
    <property type="protein sequence ID" value="XP_022664646"/>
    <property type="gene ID" value="LOC111251854"/>
</dbReference>
<comment type="cofactor">
    <cofactor evidence="1">
        <name>Zn(2+)</name>
        <dbReference type="ChEBI" id="CHEBI:29105"/>
    </cofactor>
</comment>
<comment type="subcellular location">
    <subcellularLocation>
        <location evidence="3">Cytoplasm</location>
    </subcellularLocation>
    <subcellularLocation>
        <location evidence="2">Nucleus</location>
    </subcellularLocation>
</comment>
<dbReference type="OMA" id="YLDGMIW"/>
<proteinExistence type="inferred from homology"/>
<keyword evidence="10" id="KW-0539">Nucleus</keyword>
<dbReference type="AlphaFoldDB" id="A0A7M7KBW8"/>
<dbReference type="GO" id="GO:0031123">
    <property type="term" value="P:RNA 3'-end processing"/>
    <property type="evidence" value="ECO:0007669"/>
    <property type="project" value="UniProtKB-ARBA"/>
</dbReference>
<dbReference type="GO" id="GO:0004521">
    <property type="term" value="F:RNA endonuclease activity"/>
    <property type="evidence" value="ECO:0007669"/>
    <property type="project" value="TreeGrafter"/>
</dbReference>
<accession>A0A7M7KBW8</accession>
<evidence type="ECO:0000256" key="10">
    <source>
        <dbReference type="ARBA" id="ARBA00023242"/>
    </source>
</evidence>
<dbReference type="KEGG" id="vde:111251854"/>
<feature type="domain" description="Metallo-beta-lactamase" evidence="11">
    <location>
        <begin position="16"/>
        <end position="240"/>
    </location>
</feature>
<keyword evidence="9" id="KW-0862">Zinc</keyword>
<comment type="similarity">
    <text evidence="4">Belongs to the metallo-beta-lactamase superfamily. RNA-metabolizing metallo-beta-lactamase-like family. INTS11 subfamily.</text>
</comment>
<dbReference type="Pfam" id="PF21386">
    <property type="entry name" value="IntS11_C"/>
    <property type="match status" value="1"/>
</dbReference>
<dbReference type="SUPFAM" id="SSF56281">
    <property type="entry name" value="Metallo-hydrolase/oxidoreductase"/>
    <property type="match status" value="1"/>
</dbReference>
<evidence type="ECO:0000313" key="14">
    <source>
        <dbReference type="Proteomes" id="UP000594260"/>
    </source>
</evidence>
<dbReference type="GO" id="GO:0016787">
    <property type="term" value="F:hydrolase activity"/>
    <property type="evidence" value="ECO:0007669"/>
    <property type="project" value="UniProtKB-KW"/>
</dbReference>
<sequence length="602" mass="67635">MSEITVTPLGAGQDVGRSCILVSIGGKNVMLDCGMHMGFQDERRFPDFSYINNGGSLDDFIDCVIISHFHLDHCGALPYMSEMIGYSGPIYMTHPTKAICPILLEDFRKISVDKKGEQHFFTSGMIKDCMKKVIACNLHETIRVDADMEIKAYYAGHVLGAAMFHVRVGHLSLVYTGDYNMTPDRHLGAAWIDRCRPDLLITESTYATTIRDSKRCRERDFLSKVHDCIDRGGKVLIPAFALGRAQELCILLETYWERMNLKCPIYFAAGLTEKATNYYKMFITWTNQKIRNTFVDHNMFDFKHIKPFDRAFIDNPGPMVVFATPGMLHAGLSLQIFKKWAPFEENMVIMPGYCVSGTVGAKILNGARRVEIDKGNFIEVKLSVEYLSFSAHADAKGIMQLIRQSEPRNVMLVHGEGDKMKFLKGKIEEEFHLDCYMPANGETSIIPVPERITLDADLPLLKRALPPAELQIATKRPKLITGAIFMYDNVMKLVEPETALVELGVKEHQIRFTTTISIPESFRGSTGRLTEVVQELIRERVASQEKESLQTLQDGSLSLGSALVRVSGYEDDMKSVCVSWANHDEDLGTQLVSLVQEAVCVV</sequence>
<dbReference type="Proteomes" id="UP000594260">
    <property type="component" value="Unplaced"/>
</dbReference>
<dbReference type="OrthoDB" id="10249535at2759"/>
<dbReference type="FunFam" id="3.40.50.10890:FF:000002">
    <property type="entry name" value="Integrator complex subunit 11"/>
    <property type="match status" value="1"/>
</dbReference>
<evidence type="ECO:0000259" key="12">
    <source>
        <dbReference type="SMART" id="SM01027"/>
    </source>
</evidence>
<dbReference type="GO" id="GO:0046872">
    <property type="term" value="F:metal ion binding"/>
    <property type="evidence" value="ECO:0007669"/>
    <property type="project" value="UniProtKB-KW"/>
</dbReference>
<dbReference type="Pfam" id="PF07521">
    <property type="entry name" value="RMMBL"/>
    <property type="match status" value="1"/>
</dbReference>
<dbReference type="CTD" id="54973"/>
<keyword evidence="7" id="KW-0479">Metal-binding</keyword>
<dbReference type="InterPro" id="IPR036866">
    <property type="entry name" value="RibonucZ/Hydroxyglut_hydro"/>
</dbReference>
<keyword evidence="6" id="KW-0963">Cytoplasm</keyword>
<evidence type="ECO:0000256" key="9">
    <source>
        <dbReference type="ARBA" id="ARBA00022833"/>
    </source>
</evidence>
<evidence type="ECO:0000256" key="3">
    <source>
        <dbReference type="ARBA" id="ARBA00004496"/>
    </source>
</evidence>
<dbReference type="GO" id="GO:0016180">
    <property type="term" value="P:snRNA processing"/>
    <property type="evidence" value="ECO:0007669"/>
    <property type="project" value="TreeGrafter"/>
</dbReference>
<dbReference type="PANTHER" id="PTHR11203">
    <property type="entry name" value="CLEAVAGE AND POLYADENYLATION SPECIFICITY FACTOR FAMILY MEMBER"/>
    <property type="match status" value="1"/>
</dbReference>